<dbReference type="Proteomes" id="UP000054359">
    <property type="component" value="Unassembled WGS sequence"/>
</dbReference>
<name>A0A087TJC6_STEMI</name>
<accession>A0A087TJC6</accession>
<keyword evidence="2" id="KW-1185">Reference proteome</keyword>
<reference evidence="1 2" key="1">
    <citation type="submission" date="2013-11" db="EMBL/GenBank/DDBJ databases">
        <title>Genome sequencing of Stegodyphus mimosarum.</title>
        <authorList>
            <person name="Bechsgaard J."/>
        </authorList>
    </citation>
    <scope>NUCLEOTIDE SEQUENCE [LARGE SCALE GENOMIC DNA]</scope>
</reference>
<sequence>MILVLADLGKLFTKGIKFIVRHLQRFYQTGTFSQSNRSDITEDKPLQYMTVSWRTVRQDKMPDKTKDDICIQNPESEYHYNQVTTLTIHNDDLYKNLDFMNPDEKNH</sequence>
<dbReference type="AlphaFoldDB" id="A0A087TJC6"/>
<evidence type="ECO:0000313" key="2">
    <source>
        <dbReference type="Proteomes" id="UP000054359"/>
    </source>
</evidence>
<proteinExistence type="predicted"/>
<dbReference type="EMBL" id="KK115487">
    <property type="protein sequence ID" value="KFM65215.1"/>
    <property type="molecule type" value="Genomic_DNA"/>
</dbReference>
<protein>
    <submittedName>
        <fullName evidence="1">Uncharacterized protein</fullName>
    </submittedName>
</protein>
<gene>
    <name evidence="1" type="ORF">X975_24393</name>
</gene>
<dbReference type="OrthoDB" id="6421104at2759"/>
<feature type="non-terminal residue" evidence="1">
    <location>
        <position position="107"/>
    </location>
</feature>
<organism evidence="1 2">
    <name type="scientific">Stegodyphus mimosarum</name>
    <name type="common">African social velvet spider</name>
    <dbReference type="NCBI Taxonomy" id="407821"/>
    <lineage>
        <taxon>Eukaryota</taxon>
        <taxon>Metazoa</taxon>
        <taxon>Ecdysozoa</taxon>
        <taxon>Arthropoda</taxon>
        <taxon>Chelicerata</taxon>
        <taxon>Arachnida</taxon>
        <taxon>Araneae</taxon>
        <taxon>Araneomorphae</taxon>
        <taxon>Entelegynae</taxon>
        <taxon>Eresoidea</taxon>
        <taxon>Eresidae</taxon>
        <taxon>Stegodyphus</taxon>
    </lineage>
</organism>
<evidence type="ECO:0000313" key="1">
    <source>
        <dbReference type="EMBL" id="KFM65215.1"/>
    </source>
</evidence>